<evidence type="ECO:0000313" key="2">
    <source>
        <dbReference type="Proteomes" id="UP000292003"/>
    </source>
</evidence>
<protein>
    <submittedName>
        <fullName evidence="1">Uncharacterized protein</fullName>
    </submittedName>
</protein>
<comment type="caution">
    <text evidence="1">The sequence shown here is derived from an EMBL/GenBank/DDBJ whole genome shotgun (WGS) entry which is preliminary data.</text>
</comment>
<dbReference type="AlphaFoldDB" id="A0A4Q7JBJ9"/>
<proteinExistence type="predicted"/>
<evidence type="ECO:0000313" key="1">
    <source>
        <dbReference type="EMBL" id="RZQ64667.1"/>
    </source>
</evidence>
<name>A0A4Q7JBJ9_9PSEU</name>
<reference evidence="1 2" key="1">
    <citation type="submission" date="2019-02" db="EMBL/GenBank/DDBJ databases">
        <title>Draft genome sequence of Amycolatopsis sp. 8-3EHSu isolated from roots of Suaeda maritima.</title>
        <authorList>
            <person name="Duangmal K."/>
            <person name="Chantavorakit T."/>
        </authorList>
    </citation>
    <scope>NUCLEOTIDE SEQUENCE [LARGE SCALE GENOMIC DNA]</scope>
    <source>
        <strain evidence="1 2">8-3EHSu</strain>
    </source>
</reference>
<organism evidence="1 2">
    <name type="scientific">Amycolatopsis suaedae</name>
    <dbReference type="NCBI Taxonomy" id="2510978"/>
    <lineage>
        <taxon>Bacteria</taxon>
        <taxon>Bacillati</taxon>
        <taxon>Actinomycetota</taxon>
        <taxon>Actinomycetes</taxon>
        <taxon>Pseudonocardiales</taxon>
        <taxon>Pseudonocardiaceae</taxon>
        <taxon>Amycolatopsis</taxon>
    </lineage>
</organism>
<accession>A0A4Q7JBJ9</accession>
<sequence length="59" mass="6979">MTVRLWFGRRADDLADPAEPMRPRRGRVRGRLRWRQCRYCGRVSYQDDDRCCDTCAAAS</sequence>
<gene>
    <name evidence="1" type="ORF">EWH70_07170</name>
</gene>
<dbReference type="RefSeq" id="WP_130474466.1">
    <property type="nucleotide sequence ID" value="NZ_SFCC01000003.1"/>
</dbReference>
<dbReference type="Proteomes" id="UP000292003">
    <property type="component" value="Unassembled WGS sequence"/>
</dbReference>
<keyword evidence="2" id="KW-1185">Reference proteome</keyword>
<dbReference type="EMBL" id="SFCC01000003">
    <property type="protein sequence ID" value="RZQ64667.1"/>
    <property type="molecule type" value="Genomic_DNA"/>
</dbReference>